<dbReference type="KEGG" id="gtr:GLOTRDRAFT_134815"/>
<feature type="transmembrane region" description="Helical" evidence="1">
    <location>
        <begin position="55"/>
        <end position="76"/>
    </location>
</feature>
<keyword evidence="4" id="KW-1185">Reference proteome</keyword>
<sequence length="342" mass="38597">MSNIAQQVYEGLVEGFPAALYLEIASMGLVYWEYCITFGEEVQYFWHGRWNLSRILFLVNRYLTLINAIIALRALAYMLNTGIFLTHVIDAVTILTAVIMTVIEMMHAIRIWYLFSHNAYVRWAIAALSLAYFGAEVTTTAIWLATANTNPQVNNGKLWIPPLVVHTILYGMTILRAVFFKPASGDARAVMARILQDGFMFFSTAFASTAFTTIGALQANPRISLPARFSQFFLAMTSIAMSRMMLRIRSFSASLGTDSEWLLSHLEMSRMQFRKGSHEGELFVEVDNVGLNDYELTNAADEELTPWADVESFSFARTPTETLVAHDEIRQSKLDQRSDLGC</sequence>
<protein>
    <recommendedName>
        <fullName evidence="2">DUF6533 domain-containing protein</fullName>
    </recommendedName>
</protein>
<dbReference type="eggNOG" id="ENOG502SS73">
    <property type="taxonomic scope" value="Eukaryota"/>
</dbReference>
<feature type="transmembrane region" description="Helical" evidence="1">
    <location>
        <begin position="82"/>
        <end position="103"/>
    </location>
</feature>
<keyword evidence="1" id="KW-0812">Transmembrane</keyword>
<dbReference type="RefSeq" id="XP_007860544.1">
    <property type="nucleotide sequence ID" value="XM_007862353.1"/>
</dbReference>
<dbReference type="EMBL" id="KB469296">
    <property type="protein sequence ID" value="EPQ60055.1"/>
    <property type="molecule type" value="Genomic_DNA"/>
</dbReference>
<evidence type="ECO:0000313" key="4">
    <source>
        <dbReference type="Proteomes" id="UP000030669"/>
    </source>
</evidence>
<evidence type="ECO:0000313" key="3">
    <source>
        <dbReference type="EMBL" id="EPQ60055.1"/>
    </source>
</evidence>
<keyword evidence="1" id="KW-1133">Transmembrane helix</keyword>
<dbReference type="Pfam" id="PF20151">
    <property type="entry name" value="DUF6533"/>
    <property type="match status" value="1"/>
</dbReference>
<feature type="transmembrane region" description="Helical" evidence="1">
    <location>
        <begin position="123"/>
        <end position="146"/>
    </location>
</feature>
<dbReference type="HOGENOM" id="CLU_035509_13_0_1"/>
<dbReference type="AlphaFoldDB" id="S7RYP1"/>
<proteinExistence type="predicted"/>
<dbReference type="OMA" id="GENNTSH"/>
<evidence type="ECO:0000256" key="1">
    <source>
        <dbReference type="SAM" id="Phobius"/>
    </source>
</evidence>
<dbReference type="GeneID" id="19303178"/>
<dbReference type="OrthoDB" id="2679643at2759"/>
<feature type="domain" description="DUF6533" evidence="2">
    <location>
        <begin position="21"/>
        <end position="66"/>
    </location>
</feature>
<feature type="transmembrane region" description="Helical" evidence="1">
    <location>
        <begin position="158"/>
        <end position="179"/>
    </location>
</feature>
<feature type="transmembrane region" description="Helical" evidence="1">
    <location>
        <begin position="199"/>
        <end position="217"/>
    </location>
</feature>
<gene>
    <name evidence="3" type="ORF">GLOTRDRAFT_134815</name>
</gene>
<keyword evidence="1" id="KW-0472">Membrane</keyword>
<dbReference type="Proteomes" id="UP000030669">
    <property type="component" value="Unassembled WGS sequence"/>
</dbReference>
<reference evidence="3 4" key="1">
    <citation type="journal article" date="2012" name="Science">
        <title>The Paleozoic origin of enzymatic lignin decomposition reconstructed from 31 fungal genomes.</title>
        <authorList>
            <person name="Floudas D."/>
            <person name="Binder M."/>
            <person name="Riley R."/>
            <person name="Barry K."/>
            <person name="Blanchette R.A."/>
            <person name="Henrissat B."/>
            <person name="Martinez A.T."/>
            <person name="Otillar R."/>
            <person name="Spatafora J.W."/>
            <person name="Yadav J.S."/>
            <person name="Aerts A."/>
            <person name="Benoit I."/>
            <person name="Boyd A."/>
            <person name="Carlson A."/>
            <person name="Copeland A."/>
            <person name="Coutinho P.M."/>
            <person name="de Vries R.P."/>
            <person name="Ferreira P."/>
            <person name="Findley K."/>
            <person name="Foster B."/>
            <person name="Gaskell J."/>
            <person name="Glotzer D."/>
            <person name="Gorecki P."/>
            <person name="Heitman J."/>
            <person name="Hesse C."/>
            <person name="Hori C."/>
            <person name="Igarashi K."/>
            <person name="Jurgens J.A."/>
            <person name="Kallen N."/>
            <person name="Kersten P."/>
            <person name="Kohler A."/>
            <person name="Kuees U."/>
            <person name="Kumar T.K.A."/>
            <person name="Kuo A."/>
            <person name="LaButti K."/>
            <person name="Larrondo L.F."/>
            <person name="Lindquist E."/>
            <person name="Ling A."/>
            <person name="Lombard V."/>
            <person name="Lucas S."/>
            <person name="Lundell T."/>
            <person name="Martin R."/>
            <person name="McLaughlin D.J."/>
            <person name="Morgenstern I."/>
            <person name="Morin E."/>
            <person name="Murat C."/>
            <person name="Nagy L.G."/>
            <person name="Nolan M."/>
            <person name="Ohm R.A."/>
            <person name="Patyshakuliyeva A."/>
            <person name="Rokas A."/>
            <person name="Ruiz-Duenas F.J."/>
            <person name="Sabat G."/>
            <person name="Salamov A."/>
            <person name="Samejima M."/>
            <person name="Schmutz J."/>
            <person name="Slot J.C."/>
            <person name="St John F."/>
            <person name="Stenlid J."/>
            <person name="Sun H."/>
            <person name="Sun S."/>
            <person name="Syed K."/>
            <person name="Tsang A."/>
            <person name="Wiebenga A."/>
            <person name="Young D."/>
            <person name="Pisabarro A."/>
            <person name="Eastwood D.C."/>
            <person name="Martin F."/>
            <person name="Cullen D."/>
            <person name="Grigoriev I.V."/>
            <person name="Hibbett D.S."/>
        </authorList>
    </citation>
    <scope>NUCLEOTIDE SEQUENCE [LARGE SCALE GENOMIC DNA]</scope>
    <source>
        <strain evidence="3 4">ATCC 11539</strain>
    </source>
</reference>
<organism evidence="3 4">
    <name type="scientific">Gloeophyllum trabeum (strain ATCC 11539 / FP-39264 / Madison 617)</name>
    <name type="common">Brown rot fungus</name>
    <dbReference type="NCBI Taxonomy" id="670483"/>
    <lineage>
        <taxon>Eukaryota</taxon>
        <taxon>Fungi</taxon>
        <taxon>Dikarya</taxon>
        <taxon>Basidiomycota</taxon>
        <taxon>Agaricomycotina</taxon>
        <taxon>Agaricomycetes</taxon>
        <taxon>Gloeophyllales</taxon>
        <taxon>Gloeophyllaceae</taxon>
        <taxon>Gloeophyllum</taxon>
    </lineage>
</organism>
<dbReference type="InterPro" id="IPR045340">
    <property type="entry name" value="DUF6533"/>
</dbReference>
<name>S7RYP1_GLOTA</name>
<evidence type="ECO:0000259" key="2">
    <source>
        <dbReference type="Pfam" id="PF20151"/>
    </source>
</evidence>
<accession>S7RYP1</accession>